<reference evidence="2" key="1">
    <citation type="journal article" date="2019" name="Int. J. Syst. Evol. Microbiol.">
        <title>The Global Catalogue of Microorganisms (GCM) 10K type strain sequencing project: providing services to taxonomists for standard genome sequencing and annotation.</title>
        <authorList>
            <consortium name="The Broad Institute Genomics Platform"/>
            <consortium name="The Broad Institute Genome Sequencing Center for Infectious Disease"/>
            <person name="Wu L."/>
            <person name="Ma J."/>
        </authorList>
    </citation>
    <scope>NUCLEOTIDE SEQUENCE [LARGE SCALE GENOMIC DNA]</scope>
    <source>
        <strain evidence="2">JCM 14900</strain>
    </source>
</reference>
<proteinExistence type="predicted"/>
<evidence type="ECO:0000313" key="1">
    <source>
        <dbReference type="EMBL" id="GAA1915347.1"/>
    </source>
</evidence>
<comment type="caution">
    <text evidence="1">The sequence shown here is derived from an EMBL/GenBank/DDBJ whole genome shotgun (WGS) entry which is preliminary data.</text>
</comment>
<dbReference type="RefSeq" id="WP_248145022.1">
    <property type="nucleotide sequence ID" value="NZ_BAAAOF010000002.1"/>
</dbReference>
<evidence type="ECO:0000313" key="2">
    <source>
        <dbReference type="Proteomes" id="UP001501343"/>
    </source>
</evidence>
<sequence length="111" mass="12377">MPVPNYATPVEVYAGDGWAQTFRFKSNETTPEDLSAWIDWKSQWRAGTRTVDLAVDTSHAVAGEITVRATGAQTREMGGDGIADIQAVETVDDDPRTFVRFRTAWRNDVTR</sequence>
<dbReference type="Proteomes" id="UP001501343">
    <property type="component" value="Unassembled WGS sequence"/>
</dbReference>
<name>A0ABP5AKR4_9MICO</name>
<keyword evidence="2" id="KW-1185">Reference proteome</keyword>
<protein>
    <submittedName>
        <fullName evidence="1">Uncharacterized protein</fullName>
    </submittedName>
</protein>
<accession>A0ABP5AKR4</accession>
<gene>
    <name evidence="1" type="ORF">GCM10009775_04790</name>
</gene>
<dbReference type="EMBL" id="BAAAOF010000002">
    <property type="protein sequence ID" value="GAA1915347.1"/>
    <property type="molecule type" value="Genomic_DNA"/>
</dbReference>
<organism evidence="1 2">
    <name type="scientific">Microbacterium aoyamense</name>
    <dbReference type="NCBI Taxonomy" id="344166"/>
    <lineage>
        <taxon>Bacteria</taxon>
        <taxon>Bacillati</taxon>
        <taxon>Actinomycetota</taxon>
        <taxon>Actinomycetes</taxon>
        <taxon>Micrococcales</taxon>
        <taxon>Microbacteriaceae</taxon>
        <taxon>Microbacterium</taxon>
    </lineage>
</organism>